<feature type="compositionally biased region" description="Acidic residues" evidence="1">
    <location>
        <begin position="125"/>
        <end position="134"/>
    </location>
</feature>
<feature type="compositionally biased region" description="Basic and acidic residues" evidence="1">
    <location>
        <begin position="209"/>
        <end position="224"/>
    </location>
</feature>
<evidence type="ECO:0000313" key="3">
    <source>
        <dbReference type="Proteomes" id="UP001175211"/>
    </source>
</evidence>
<dbReference type="EMBL" id="JAUEPS010000060">
    <property type="protein sequence ID" value="KAK0443144.1"/>
    <property type="molecule type" value="Genomic_DNA"/>
</dbReference>
<feature type="region of interest" description="Disordered" evidence="1">
    <location>
        <begin position="97"/>
        <end position="134"/>
    </location>
</feature>
<dbReference type="Proteomes" id="UP001175211">
    <property type="component" value="Unassembled WGS sequence"/>
</dbReference>
<proteinExistence type="predicted"/>
<dbReference type="RefSeq" id="XP_060324638.1">
    <property type="nucleotide sequence ID" value="XM_060470160.1"/>
</dbReference>
<name>A0AA39JIN1_ARMTA</name>
<feature type="region of interest" description="Disordered" evidence="1">
    <location>
        <begin position="148"/>
        <end position="174"/>
    </location>
</feature>
<reference evidence="2" key="1">
    <citation type="submission" date="2023-06" db="EMBL/GenBank/DDBJ databases">
        <authorList>
            <consortium name="Lawrence Berkeley National Laboratory"/>
            <person name="Ahrendt S."/>
            <person name="Sahu N."/>
            <person name="Indic B."/>
            <person name="Wong-Bajracharya J."/>
            <person name="Merenyi Z."/>
            <person name="Ke H.-M."/>
            <person name="Monk M."/>
            <person name="Kocsube S."/>
            <person name="Drula E."/>
            <person name="Lipzen A."/>
            <person name="Balint B."/>
            <person name="Henrissat B."/>
            <person name="Andreopoulos B."/>
            <person name="Martin F.M."/>
            <person name="Harder C.B."/>
            <person name="Rigling D."/>
            <person name="Ford K.L."/>
            <person name="Foster G.D."/>
            <person name="Pangilinan J."/>
            <person name="Papanicolaou A."/>
            <person name="Barry K."/>
            <person name="LaButti K."/>
            <person name="Viragh M."/>
            <person name="Koriabine M."/>
            <person name="Yan M."/>
            <person name="Riley R."/>
            <person name="Champramary S."/>
            <person name="Plett K.L."/>
            <person name="Tsai I.J."/>
            <person name="Slot J."/>
            <person name="Sipos G."/>
            <person name="Plett J."/>
            <person name="Nagy L.G."/>
            <person name="Grigoriev I.V."/>
        </authorList>
    </citation>
    <scope>NUCLEOTIDE SEQUENCE</scope>
    <source>
        <strain evidence="2">CCBAS 213</strain>
    </source>
</reference>
<accession>A0AA39JIN1</accession>
<comment type="caution">
    <text evidence="2">The sequence shown here is derived from an EMBL/GenBank/DDBJ whole genome shotgun (WGS) entry which is preliminary data.</text>
</comment>
<dbReference type="AlphaFoldDB" id="A0AA39JIN1"/>
<keyword evidence="3" id="KW-1185">Reference proteome</keyword>
<dbReference type="GeneID" id="85353708"/>
<organism evidence="2 3">
    <name type="scientific">Armillaria tabescens</name>
    <name type="common">Ringless honey mushroom</name>
    <name type="synonym">Agaricus tabescens</name>
    <dbReference type="NCBI Taxonomy" id="1929756"/>
    <lineage>
        <taxon>Eukaryota</taxon>
        <taxon>Fungi</taxon>
        <taxon>Dikarya</taxon>
        <taxon>Basidiomycota</taxon>
        <taxon>Agaricomycotina</taxon>
        <taxon>Agaricomycetes</taxon>
        <taxon>Agaricomycetidae</taxon>
        <taxon>Agaricales</taxon>
        <taxon>Marasmiineae</taxon>
        <taxon>Physalacriaceae</taxon>
        <taxon>Desarmillaria</taxon>
    </lineage>
</organism>
<protein>
    <submittedName>
        <fullName evidence="2">Uncharacterized protein</fullName>
    </submittedName>
</protein>
<evidence type="ECO:0000313" key="2">
    <source>
        <dbReference type="EMBL" id="KAK0443144.1"/>
    </source>
</evidence>
<evidence type="ECO:0000256" key="1">
    <source>
        <dbReference type="SAM" id="MobiDB-lite"/>
    </source>
</evidence>
<sequence>MSFETLHILWPALTPMFSPGATLTIPAMHRVRLLKEVVPAAVGILKAARAWPNVEYRGFTLNLAYMLSLVAIEISKEMYDERWEELLLTPHEAPYPKSKKGMVSIKKPQKFTKGQTAGPTSMPEDKDDDDNAGNSLDEELVVVAKPFHPPALQGSPSKHTKPGPNRHSVAGASVPLPVDLPVGVVEEQVICTRREKRKREAAIAAVESHVETSNVRDESPELPKKMTKQHMAQLG</sequence>
<feature type="region of interest" description="Disordered" evidence="1">
    <location>
        <begin position="209"/>
        <end position="235"/>
    </location>
</feature>
<gene>
    <name evidence="2" type="ORF">EV420DRAFT_1485116</name>
</gene>